<evidence type="ECO:0000313" key="3">
    <source>
        <dbReference type="Proteomes" id="UP000092445"/>
    </source>
</evidence>
<evidence type="ECO:0000256" key="1">
    <source>
        <dbReference type="SAM" id="MobiDB-lite"/>
    </source>
</evidence>
<dbReference type="AlphaFoldDB" id="A0A1B0AHK6"/>
<reference evidence="3" key="1">
    <citation type="submission" date="2014-03" db="EMBL/GenBank/DDBJ databases">
        <authorList>
            <person name="Aksoy S."/>
            <person name="Warren W."/>
            <person name="Wilson R.K."/>
        </authorList>
    </citation>
    <scope>NUCLEOTIDE SEQUENCE [LARGE SCALE GENOMIC DNA]</scope>
    <source>
        <strain evidence="3">IAEA</strain>
    </source>
</reference>
<organism evidence="2 3">
    <name type="scientific">Glossina pallidipes</name>
    <name type="common">Tsetse fly</name>
    <dbReference type="NCBI Taxonomy" id="7398"/>
    <lineage>
        <taxon>Eukaryota</taxon>
        <taxon>Metazoa</taxon>
        <taxon>Ecdysozoa</taxon>
        <taxon>Arthropoda</taxon>
        <taxon>Hexapoda</taxon>
        <taxon>Insecta</taxon>
        <taxon>Pterygota</taxon>
        <taxon>Neoptera</taxon>
        <taxon>Endopterygota</taxon>
        <taxon>Diptera</taxon>
        <taxon>Brachycera</taxon>
        <taxon>Muscomorpha</taxon>
        <taxon>Hippoboscoidea</taxon>
        <taxon>Glossinidae</taxon>
        <taxon>Glossina</taxon>
    </lineage>
</organism>
<name>A0A1B0AHK6_GLOPL</name>
<evidence type="ECO:0000313" key="2">
    <source>
        <dbReference type="EnsemblMetazoa" id="GPAI045971-PA"/>
    </source>
</evidence>
<feature type="region of interest" description="Disordered" evidence="1">
    <location>
        <begin position="126"/>
        <end position="145"/>
    </location>
</feature>
<proteinExistence type="predicted"/>
<keyword evidence="3" id="KW-1185">Reference proteome</keyword>
<accession>A0A1B0AHK6</accession>
<reference evidence="2" key="2">
    <citation type="submission" date="2020-05" db="UniProtKB">
        <authorList>
            <consortium name="EnsemblMetazoa"/>
        </authorList>
    </citation>
    <scope>IDENTIFICATION</scope>
    <source>
        <strain evidence="2">IAEA</strain>
    </source>
</reference>
<dbReference type="EnsemblMetazoa" id="GPAI045971-RA">
    <property type="protein sequence ID" value="GPAI045971-PA"/>
    <property type="gene ID" value="GPAI045971"/>
</dbReference>
<sequence>MFFHLDPVSASTTNVSMLFYLDPVSAMTVIKVRVILSERKELTNIKRKFYQRERLRTVLETNPSHEKDPSFKAASVEELQVYFIDVFGAKQTINLNVSSLLGQRTFINERKAYKWLTLYQTHNNHHHRHHHHHHHHHPHYLGEGE</sequence>
<dbReference type="VEuPathDB" id="VectorBase:GPAI045971"/>
<dbReference type="Proteomes" id="UP000092445">
    <property type="component" value="Unassembled WGS sequence"/>
</dbReference>
<feature type="compositionally biased region" description="Basic residues" evidence="1">
    <location>
        <begin position="126"/>
        <end position="139"/>
    </location>
</feature>
<protein>
    <submittedName>
        <fullName evidence="2">Uncharacterized protein</fullName>
    </submittedName>
</protein>